<reference evidence="1" key="1">
    <citation type="submission" date="2005-10" db="EMBL/GenBank/DDBJ databases">
        <authorList>
            <person name="Loftus B.J."/>
            <person name="Nene V.M."/>
            <person name="Hannick L.I."/>
            <person name="Bidwell S."/>
            <person name="Haas B."/>
            <person name="Amedeo P."/>
            <person name="Orvis J."/>
            <person name="Wortman J.R."/>
            <person name="White O.R."/>
            <person name="Salzberg S."/>
            <person name="Shumway M."/>
            <person name="Koo H."/>
            <person name="Zhao Y."/>
            <person name="Holmes M."/>
            <person name="Miller J."/>
            <person name="Schatz M."/>
            <person name="Pop M."/>
            <person name="Pai G."/>
            <person name="Utterback T."/>
            <person name="Rogers Y.-H."/>
            <person name="Kravitz S."/>
            <person name="Fraser C.M."/>
        </authorList>
    </citation>
    <scope>NUCLEOTIDE SEQUENCE</scope>
    <source>
        <strain evidence="1">Liverpool</strain>
    </source>
</reference>
<proteinExistence type="predicted"/>
<dbReference type="OMA" id="MWNDAIN"/>
<evidence type="ECO:0000313" key="2">
    <source>
        <dbReference type="Proteomes" id="UP000682892"/>
    </source>
</evidence>
<name>Q16KQ5_AEDAE</name>
<gene>
    <name evidence="1" type="ORF">AaeL_AAEL012907</name>
</gene>
<reference evidence="1" key="3">
    <citation type="submission" date="2012-09" db="EMBL/GenBank/DDBJ databases">
        <authorList>
            <consortium name="VectorBase"/>
        </authorList>
    </citation>
    <scope>NUCLEOTIDE SEQUENCE</scope>
    <source>
        <strain evidence="1">Liverpool</strain>
    </source>
</reference>
<dbReference type="PhylomeDB" id="Q16KQ5"/>
<protein>
    <submittedName>
        <fullName evidence="1">AAEL012907-PA</fullName>
    </submittedName>
</protein>
<dbReference type="eggNOG" id="ENOG502T8AY">
    <property type="taxonomic scope" value="Eukaryota"/>
</dbReference>
<evidence type="ECO:0000313" key="1">
    <source>
        <dbReference type="EMBL" id="EAT34895.1"/>
    </source>
</evidence>
<accession>Q16KQ5</accession>
<organism evidence="1 2">
    <name type="scientific">Aedes aegypti</name>
    <name type="common">Yellowfever mosquito</name>
    <name type="synonym">Culex aegypti</name>
    <dbReference type="NCBI Taxonomy" id="7159"/>
    <lineage>
        <taxon>Eukaryota</taxon>
        <taxon>Metazoa</taxon>
        <taxon>Ecdysozoa</taxon>
        <taxon>Arthropoda</taxon>
        <taxon>Hexapoda</taxon>
        <taxon>Insecta</taxon>
        <taxon>Pterygota</taxon>
        <taxon>Neoptera</taxon>
        <taxon>Endopterygota</taxon>
        <taxon>Diptera</taxon>
        <taxon>Nematocera</taxon>
        <taxon>Culicoidea</taxon>
        <taxon>Culicidae</taxon>
        <taxon>Culicinae</taxon>
        <taxon>Aedini</taxon>
        <taxon>Aedes</taxon>
        <taxon>Stegomyia</taxon>
    </lineage>
</organism>
<dbReference type="EMBL" id="CH477942">
    <property type="protein sequence ID" value="EAT34895.1"/>
    <property type="molecule type" value="Genomic_DNA"/>
</dbReference>
<dbReference type="AlphaFoldDB" id="Q16KQ5"/>
<dbReference type="Proteomes" id="UP000682892">
    <property type="component" value="Unassembled WGS sequence"/>
</dbReference>
<reference evidence="1" key="2">
    <citation type="journal article" date="2007" name="Science">
        <title>Genome sequence of Aedes aegypti, a major arbovirus vector.</title>
        <authorList>
            <person name="Nene V."/>
            <person name="Wortman J.R."/>
            <person name="Lawson D."/>
            <person name="Haas B."/>
            <person name="Kodira C."/>
            <person name="Tu Z.J."/>
            <person name="Loftus B."/>
            <person name="Xi Z."/>
            <person name="Megy K."/>
            <person name="Grabherr M."/>
            <person name="Ren Q."/>
            <person name="Zdobnov E.M."/>
            <person name="Lobo N.F."/>
            <person name="Campbell K.S."/>
            <person name="Brown S.E."/>
            <person name="Bonaldo M.F."/>
            <person name="Zhu J."/>
            <person name="Sinkins S.P."/>
            <person name="Hogenkamp D.G."/>
            <person name="Amedeo P."/>
            <person name="Arensburger P."/>
            <person name="Atkinson P.W."/>
            <person name="Bidwell S."/>
            <person name="Biedler J."/>
            <person name="Birney E."/>
            <person name="Bruggner R.V."/>
            <person name="Costas J."/>
            <person name="Coy M.R."/>
            <person name="Crabtree J."/>
            <person name="Crawford M."/>
            <person name="Debruyn B."/>
            <person name="Decaprio D."/>
            <person name="Eiglmeier K."/>
            <person name="Eisenstadt E."/>
            <person name="El-Dorry H."/>
            <person name="Gelbart W.M."/>
            <person name="Gomes S.L."/>
            <person name="Hammond M."/>
            <person name="Hannick L.I."/>
            <person name="Hogan J.R."/>
            <person name="Holmes M.H."/>
            <person name="Jaffe D."/>
            <person name="Johnston J.S."/>
            <person name="Kennedy R.C."/>
            <person name="Koo H."/>
            <person name="Kravitz S."/>
            <person name="Kriventseva E.V."/>
            <person name="Kulp D."/>
            <person name="Labutti K."/>
            <person name="Lee E."/>
            <person name="Li S."/>
            <person name="Lovin D.D."/>
            <person name="Mao C."/>
            <person name="Mauceli E."/>
            <person name="Menck C.F."/>
            <person name="Miller J.R."/>
            <person name="Montgomery P."/>
            <person name="Mori A."/>
            <person name="Nascimento A.L."/>
            <person name="Naveira H.F."/>
            <person name="Nusbaum C."/>
            <person name="O'leary S."/>
            <person name="Orvis J."/>
            <person name="Pertea M."/>
            <person name="Quesneville H."/>
            <person name="Reidenbach K.R."/>
            <person name="Rogers Y.H."/>
            <person name="Roth C.W."/>
            <person name="Schneider J.R."/>
            <person name="Schatz M."/>
            <person name="Shumway M."/>
            <person name="Stanke M."/>
            <person name="Stinson E.O."/>
            <person name="Tubio J.M."/>
            <person name="Vanzee J.P."/>
            <person name="Verjovski-Almeida S."/>
            <person name="Werner D."/>
            <person name="White O."/>
            <person name="Wyder S."/>
            <person name="Zeng Q."/>
            <person name="Zhao Q."/>
            <person name="Zhao Y."/>
            <person name="Hill C.A."/>
            <person name="Raikhel A.S."/>
            <person name="Soares M.B."/>
            <person name="Knudson D.L."/>
            <person name="Lee N.H."/>
            <person name="Galagan J."/>
            <person name="Salzberg S.L."/>
            <person name="Paulsen I.T."/>
            <person name="Dimopoulos G."/>
            <person name="Collins F.H."/>
            <person name="Birren B."/>
            <person name="Fraser-Liggett C.M."/>
            <person name="Severson D.W."/>
        </authorList>
    </citation>
    <scope>NUCLEOTIDE SEQUENCE [LARGE SCALE GENOMIC DNA]</scope>
    <source>
        <strain evidence="1">Liverpool</strain>
    </source>
</reference>
<dbReference type="PaxDb" id="7159-AAEL012907-PA"/>
<sequence>MFTEGEIGCSFLVNPVITSGKPFFGLNVQGGFKTETDISVAALAITKPFASLKLTIANLNKSLPLSTVTLDDAARGIIFLYNGIVGPIDGFVQAIADSATDKSTFSTFLFDRIYVALYLAEQFIDVTPKYLSMVAAFSPTIGGEIKALVGEIQVIIEDLSSTMATFEEAVTGIWSNSQITPSSIYSVLNKYRLANLIGALDAFSYQMNTLKGLIADVISAITTADASMSTYTATLTTAFASLDNSLSSSYNSITNVASEFIKQISSSVTKLSTTVDNFNKQINAFNDDIIKPNATAIISLTSEFTFFYNYFMGVLQPNSEEKINSVAYMVTDSVQTAAKDVLYNAYQALNNAMGNLPAKASTCVSTYLSPMVTSLSLSIPTMASCLNLLDAPSVANEQVALLNKLLDDRLTYVTAWTNAISGVTSSSAASVRKTATLKLLAETPSGNIDVHQPALAESYSIFAQLVSNFNSRQNRVVMCLTLKGVDLSAMVISASNGYFGCIRGY</sequence>
<dbReference type="HOGENOM" id="CLU_539924_0_0_1"/>